<dbReference type="EMBL" id="CP009622">
    <property type="protein sequence ID" value="AIU33302.1"/>
    <property type="molecule type" value="Genomic_DNA"/>
</dbReference>
<evidence type="ECO:0000313" key="1">
    <source>
        <dbReference type="EMBL" id="AIU33302.1"/>
    </source>
</evidence>
<sequence>MNFTTCTDGTTSAYAEKSYPRLDIARQSGNYLRIRGEKIHCRIVPAFLRELPPHTRRKVEFHGSLQAPQGTTSAYAEKSTHSITTFTWLGNYLRIRGEKSPASHTRAVPRELPPHTRRKVCNPHTHAVLGGTTSAYAEKR</sequence>
<proteinExistence type="predicted"/>
<accession>A0ABM5RTS7</accession>
<organism evidence="1 2">
    <name type="scientific">Corynebacterium ramonii</name>
    <dbReference type="NCBI Taxonomy" id="3026968"/>
    <lineage>
        <taxon>Bacteria</taxon>
        <taxon>Bacillati</taxon>
        <taxon>Actinomycetota</taxon>
        <taxon>Actinomycetes</taxon>
        <taxon>Mycobacteriales</taxon>
        <taxon>Corynebacteriaceae</taxon>
        <taxon>Corynebacterium</taxon>
    </lineage>
</organism>
<dbReference type="Proteomes" id="UP000029910">
    <property type="component" value="Chromosome"/>
</dbReference>
<protein>
    <submittedName>
        <fullName evidence="1">Uncharacterized protein</fullName>
    </submittedName>
</protein>
<gene>
    <name evidence="1" type="ORF">CulFRC11_1743</name>
</gene>
<evidence type="ECO:0000313" key="2">
    <source>
        <dbReference type="Proteomes" id="UP000029910"/>
    </source>
</evidence>
<keyword evidence="2" id="KW-1185">Reference proteome</keyword>
<reference evidence="1 2" key="1">
    <citation type="journal article" date="2015" name="Genome Announc.">
        <title>Genome Sequence of Corynebacterium ulcerans Strain FRC11.</title>
        <authorList>
            <person name="Benevides Lde J."/>
            <person name="Viana M.V."/>
            <person name="Mariano D.C."/>
            <person name="Rocha Fde S."/>
            <person name="Bagano P.C."/>
            <person name="Folador E.L."/>
            <person name="Pereira F.L."/>
            <person name="Dorella F.A."/>
            <person name="Leal C.A."/>
            <person name="Carvalho A.F."/>
            <person name="Soares Sde C."/>
            <person name="Carneiro A."/>
            <person name="Ramos R."/>
            <person name="Badell-Ocando E."/>
            <person name="Guiso N."/>
            <person name="Silva A."/>
            <person name="Figueiredo H."/>
            <person name="Azevedo V."/>
            <person name="Guimaraes L.C."/>
        </authorList>
    </citation>
    <scope>NUCLEOTIDE SEQUENCE [LARGE SCALE GENOMIC DNA]</scope>
    <source>
        <strain evidence="2">FRC0011</strain>
    </source>
</reference>
<name>A0ABM5RTS7_9CORY</name>